<dbReference type="Proteomes" id="UP000216312">
    <property type="component" value="Unassembled WGS sequence"/>
</dbReference>
<keyword evidence="5 7" id="KW-0687">Ribonucleoprotein</keyword>
<accession>A0A257LVL8</accession>
<feature type="domain" description="RNA-binding S4" evidence="9">
    <location>
        <begin position="100"/>
        <end position="160"/>
    </location>
</feature>
<evidence type="ECO:0000256" key="7">
    <source>
        <dbReference type="HAMAP-Rule" id="MF_01306"/>
    </source>
</evidence>
<dbReference type="PANTHER" id="PTHR11831:SF4">
    <property type="entry name" value="SMALL RIBOSOMAL SUBUNIT PROTEIN US4M"/>
    <property type="match status" value="1"/>
</dbReference>
<evidence type="ECO:0000256" key="1">
    <source>
        <dbReference type="ARBA" id="ARBA00007465"/>
    </source>
</evidence>
<dbReference type="CDD" id="cd00165">
    <property type="entry name" value="S4"/>
    <property type="match status" value="1"/>
</dbReference>
<keyword evidence="3 7" id="KW-0694">RNA-binding</keyword>
<dbReference type="SMART" id="SM01390">
    <property type="entry name" value="Ribosomal_S4"/>
    <property type="match status" value="1"/>
</dbReference>
<dbReference type="PROSITE" id="PS50889">
    <property type="entry name" value="S4"/>
    <property type="match status" value="1"/>
</dbReference>
<comment type="function">
    <text evidence="7">One of the primary rRNA binding proteins, it binds directly to 16S rRNA where it nucleates assembly of the body of the 30S subunit.</text>
</comment>
<dbReference type="Gene3D" id="1.10.1050.10">
    <property type="entry name" value="Ribosomal Protein S4 Delta 41, Chain A, domain 1"/>
    <property type="match status" value="1"/>
</dbReference>
<name>A0A257LVL8_UNCW3</name>
<dbReference type="GO" id="GO:0006412">
    <property type="term" value="P:translation"/>
    <property type="evidence" value="ECO:0007669"/>
    <property type="project" value="UniProtKB-UniRule"/>
</dbReference>
<dbReference type="PROSITE" id="PS00632">
    <property type="entry name" value="RIBOSOMAL_S4"/>
    <property type="match status" value="1"/>
</dbReference>
<evidence type="ECO:0000256" key="6">
    <source>
        <dbReference type="ARBA" id="ARBA00035254"/>
    </source>
</evidence>
<dbReference type="GO" id="GO:0015935">
    <property type="term" value="C:small ribosomal subunit"/>
    <property type="evidence" value="ECO:0007669"/>
    <property type="project" value="InterPro"/>
</dbReference>
<dbReference type="AlphaFoldDB" id="A0A257LVL8"/>
<keyword evidence="2 7" id="KW-0699">rRNA-binding</keyword>
<comment type="subunit">
    <text evidence="7">Part of the 30S ribosomal subunit. Contacts protein S5. The interaction surface between S4 and S5 is involved in control of translational fidelity.</text>
</comment>
<dbReference type="FunFam" id="3.10.290.10:FF:000001">
    <property type="entry name" value="30S ribosomal protein S4"/>
    <property type="match status" value="1"/>
</dbReference>
<dbReference type="SUPFAM" id="SSF55174">
    <property type="entry name" value="Alpha-L RNA-binding motif"/>
    <property type="match status" value="1"/>
</dbReference>
<dbReference type="GO" id="GO:0019843">
    <property type="term" value="F:rRNA binding"/>
    <property type="evidence" value="ECO:0007669"/>
    <property type="project" value="UniProtKB-UniRule"/>
</dbReference>
<evidence type="ECO:0000256" key="5">
    <source>
        <dbReference type="ARBA" id="ARBA00023274"/>
    </source>
</evidence>
<comment type="similarity">
    <text evidence="1 7 8">Belongs to the universal ribosomal protein uS4 family.</text>
</comment>
<dbReference type="GO" id="GO:0042274">
    <property type="term" value="P:ribosomal small subunit biogenesis"/>
    <property type="evidence" value="ECO:0007669"/>
    <property type="project" value="TreeGrafter"/>
</dbReference>
<comment type="function">
    <text evidence="7">With S5 and S12 plays an important role in translational accuracy.</text>
</comment>
<dbReference type="SMART" id="SM00363">
    <property type="entry name" value="S4"/>
    <property type="match status" value="1"/>
</dbReference>
<reference evidence="12" key="1">
    <citation type="submission" date="2017-07" db="EMBL/GenBank/DDBJ databases">
        <title>Novel pathways for hydrocarbon cycling and metabolic interdependencies in hydrothermal sediment communities.</title>
        <authorList>
            <person name="Dombrowski N."/>
            <person name="Seitz K."/>
            <person name="Teske A."/>
            <person name="Baker B."/>
        </authorList>
    </citation>
    <scope>NUCLEOTIDE SEQUENCE [LARGE SCALE GENOMIC DNA]</scope>
</reference>
<evidence type="ECO:0000313" key="11">
    <source>
        <dbReference type="EMBL" id="OYV03539.1"/>
    </source>
</evidence>
<dbReference type="Pfam" id="PF00163">
    <property type="entry name" value="Ribosomal_S4"/>
    <property type="match status" value="1"/>
</dbReference>
<feature type="domain" description="Small ribosomal subunit protein uS4 N-terminal" evidence="10">
    <location>
        <begin position="3"/>
        <end position="99"/>
    </location>
</feature>
<evidence type="ECO:0000256" key="2">
    <source>
        <dbReference type="ARBA" id="ARBA00022730"/>
    </source>
</evidence>
<dbReference type="EMBL" id="NMUJ01000003">
    <property type="protein sequence ID" value="OYV03539.1"/>
    <property type="molecule type" value="Genomic_DNA"/>
</dbReference>
<dbReference type="InterPro" id="IPR005709">
    <property type="entry name" value="Ribosomal_uS4_bac-type"/>
</dbReference>
<organism evidence="11 12">
    <name type="scientific">candidate division WOR-3 bacterium 4484_18</name>
    <dbReference type="NCBI Taxonomy" id="2020626"/>
    <lineage>
        <taxon>Bacteria</taxon>
        <taxon>Bacteria division WOR-3</taxon>
    </lineage>
</organism>
<dbReference type="InterPro" id="IPR001912">
    <property type="entry name" value="Ribosomal_uS4_N"/>
</dbReference>
<dbReference type="InterPro" id="IPR018079">
    <property type="entry name" value="Ribosomal_uS4_CS"/>
</dbReference>
<evidence type="ECO:0000259" key="10">
    <source>
        <dbReference type="SMART" id="SM01390"/>
    </source>
</evidence>
<dbReference type="Pfam" id="PF01479">
    <property type="entry name" value="S4"/>
    <property type="match status" value="1"/>
</dbReference>
<protein>
    <recommendedName>
        <fullName evidence="6 7">Small ribosomal subunit protein uS4</fullName>
    </recommendedName>
</protein>
<dbReference type="PANTHER" id="PTHR11831">
    <property type="entry name" value="30S 40S RIBOSOMAL PROTEIN"/>
    <property type="match status" value="1"/>
</dbReference>
<dbReference type="GO" id="GO:0003735">
    <property type="term" value="F:structural constituent of ribosome"/>
    <property type="evidence" value="ECO:0007669"/>
    <property type="project" value="InterPro"/>
</dbReference>
<dbReference type="HAMAP" id="MF_01306_B">
    <property type="entry name" value="Ribosomal_uS4_B"/>
    <property type="match status" value="1"/>
</dbReference>
<dbReference type="NCBIfam" id="TIGR01017">
    <property type="entry name" value="rpsD_bact"/>
    <property type="match status" value="1"/>
</dbReference>
<dbReference type="NCBIfam" id="NF003717">
    <property type="entry name" value="PRK05327.1"/>
    <property type="match status" value="1"/>
</dbReference>
<evidence type="ECO:0000256" key="8">
    <source>
        <dbReference type="RuleBase" id="RU003699"/>
    </source>
</evidence>
<comment type="caution">
    <text evidence="11">The sequence shown here is derived from an EMBL/GenBank/DDBJ whole genome shotgun (WGS) entry which is preliminary data.</text>
</comment>
<evidence type="ECO:0000259" key="9">
    <source>
        <dbReference type="SMART" id="SM00363"/>
    </source>
</evidence>
<evidence type="ECO:0000256" key="3">
    <source>
        <dbReference type="ARBA" id="ARBA00022884"/>
    </source>
</evidence>
<dbReference type="Gene3D" id="3.10.290.10">
    <property type="entry name" value="RNA-binding S4 domain"/>
    <property type="match status" value="1"/>
</dbReference>
<evidence type="ECO:0000313" key="12">
    <source>
        <dbReference type="Proteomes" id="UP000216312"/>
    </source>
</evidence>
<proteinExistence type="inferred from homology"/>
<dbReference type="InterPro" id="IPR002942">
    <property type="entry name" value="S4_RNA-bd"/>
</dbReference>
<evidence type="ECO:0000256" key="4">
    <source>
        <dbReference type="ARBA" id="ARBA00022980"/>
    </source>
</evidence>
<dbReference type="InterPro" id="IPR036986">
    <property type="entry name" value="S4_RNA-bd_sf"/>
</dbReference>
<sequence>MARYTGPKCRLCRREGVKLYLKGDKCYSEKCPLERRRPGPPGERPKKIIKKPTGYALHLREKQKVRRHYMVSETQFRRYFEMAERMEGDTGELLFQLLERRLDNVVYRLKWAYSRVAARQLVAHRHVLVNGRRVSIPSILVRVGDKIELHPDSRDIQPVQLGLKQDRDIPSWLQLDSDPFTAKVVALPTLANVDIPVNPGMIIEFYSK</sequence>
<dbReference type="InterPro" id="IPR022801">
    <property type="entry name" value="Ribosomal_uS4"/>
</dbReference>
<keyword evidence="4 7" id="KW-0689">Ribosomal protein</keyword>
<gene>
    <name evidence="7" type="primary">rpsD</name>
    <name evidence="11" type="ORF">CGW93_00450</name>
</gene>